<dbReference type="HOGENOM" id="CLU_1458446_0_0_5"/>
<dbReference type="PATRIC" id="fig|69279.3.peg.2342"/>
<dbReference type="STRING" id="69279.BG36_04765"/>
<dbReference type="OrthoDB" id="8093642at2"/>
<proteinExistence type="predicted"/>
<evidence type="ECO:0000313" key="3">
    <source>
        <dbReference type="Proteomes" id="UP000019849"/>
    </source>
</evidence>
<keyword evidence="4" id="KW-1185">Reference proteome</keyword>
<name>A0A011VHM0_9HYPH</name>
<dbReference type="EMBL" id="SNZF01000012">
    <property type="protein sequence ID" value="TDR34912.1"/>
    <property type="molecule type" value="Genomic_DNA"/>
</dbReference>
<reference evidence="1 3" key="1">
    <citation type="submission" date="2014-02" db="EMBL/GenBank/DDBJ databases">
        <title>Aquamicrobium defluvii Genome sequencing.</title>
        <authorList>
            <person name="Wang X."/>
        </authorList>
    </citation>
    <scope>NUCLEOTIDE SEQUENCE [LARGE SCALE GENOMIC DNA]</scope>
    <source>
        <strain evidence="1 3">W13Z1</strain>
    </source>
</reference>
<dbReference type="AlphaFoldDB" id="A0A011VHM0"/>
<evidence type="ECO:0000313" key="1">
    <source>
        <dbReference type="EMBL" id="EXL07895.1"/>
    </source>
</evidence>
<comment type="caution">
    <text evidence="1">The sequence shown here is derived from an EMBL/GenBank/DDBJ whole genome shotgun (WGS) entry which is preliminary data.</text>
</comment>
<evidence type="ECO:0000313" key="2">
    <source>
        <dbReference type="EMBL" id="TDR34912.1"/>
    </source>
</evidence>
<dbReference type="EMBL" id="JENY01000014">
    <property type="protein sequence ID" value="EXL07895.1"/>
    <property type="molecule type" value="Genomic_DNA"/>
</dbReference>
<dbReference type="Proteomes" id="UP000019849">
    <property type="component" value="Unassembled WGS sequence"/>
</dbReference>
<sequence>MKKRSGRAPADPYRKARFREIAREIVAKDRYNRKYGLSVDTAGAIANALERAYREGIRGGEHGPAPVVAQPDSGPIEWALIPPRPRDAFWTICLFTLSRGDGPASGGRLVPAITERGTPGWMLDLQERTYEKLFGDRTIAPLVRLGLIEEASDVPAYRVVSKRGEETWGHFVQRGGQYPDDLTNL</sequence>
<dbReference type="RefSeq" id="WP_035026761.1">
    <property type="nucleotide sequence ID" value="NZ_KK073887.1"/>
</dbReference>
<organism evidence="1 3">
    <name type="scientific">Aquamicrobium defluvii</name>
    <dbReference type="NCBI Taxonomy" id="69279"/>
    <lineage>
        <taxon>Bacteria</taxon>
        <taxon>Pseudomonadati</taxon>
        <taxon>Pseudomonadota</taxon>
        <taxon>Alphaproteobacteria</taxon>
        <taxon>Hyphomicrobiales</taxon>
        <taxon>Phyllobacteriaceae</taxon>
        <taxon>Aquamicrobium</taxon>
    </lineage>
</organism>
<reference evidence="2 4" key="2">
    <citation type="submission" date="2019-03" db="EMBL/GenBank/DDBJ databases">
        <title>Genomic Encyclopedia of Type Strains, Phase IV (KMG-IV): sequencing the most valuable type-strain genomes for metagenomic binning, comparative biology and taxonomic classification.</title>
        <authorList>
            <person name="Goeker M."/>
        </authorList>
    </citation>
    <scope>NUCLEOTIDE SEQUENCE [LARGE SCALE GENOMIC DNA]</scope>
    <source>
        <strain evidence="2 4">DSM 11603</strain>
    </source>
</reference>
<dbReference type="eggNOG" id="ENOG50312DW">
    <property type="taxonomic scope" value="Bacteria"/>
</dbReference>
<accession>A0A011VHM0</accession>
<dbReference type="Proteomes" id="UP000294958">
    <property type="component" value="Unassembled WGS sequence"/>
</dbReference>
<protein>
    <submittedName>
        <fullName evidence="1">Uncharacterized protein</fullName>
    </submittedName>
</protein>
<evidence type="ECO:0000313" key="4">
    <source>
        <dbReference type="Proteomes" id="UP000294958"/>
    </source>
</evidence>
<gene>
    <name evidence="1" type="ORF">BG36_04765</name>
    <name evidence="2" type="ORF">DES43_112124</name>
</gene>